<dbReference type="EMBL" id="JAFBCP010000001">
    <property type="protein sequence ID" value="MBM7815722.1"/>
    <property type="molecule type" value="Genomic_DNA"/>
</dbReference>
<feature type="region of interest" description="Disordered" evidence="1">
    <location>
        <begin position="1"/>
        <end position="24"/>
    </location>
</feature>
<feature type="compositionally biased region" description="Polar residues" evidence="1">
    <location>
        <begin position="1"/>
        <end position="12"/>
    </location>
</feature>
<dbReference type="SUPFAM" id="SSF54631">
    <property type="entry name" value="CBS-domain pair"/>
    <property type="match status" value="1"/>
</dbReference>
<dbReference type="InterPro" id="IPR000644">
    <property type="entry name" value="CBS_dom"/>
</dbReference>
<feature type="compositionally biased region" description="Basic and acidic residues" evidence="1">
    <location>
        <begin position="13"/>
        <end position="24"/>
    </location>
</feature>
<sequence length="391" mass="44017">MTTNDAINTSDTPTDKDRQSHHDELHKFVSSNKTSVQLATSYVLECFGRSRRGAIVNRRINEWLAENQLEMFPDISSADYYGDVEIRRLSSDSEPQTPKPDKSSNESASEKSAVGGWVLSSLKSDADELDSLQYGDSVSDAIELMQQRNRTKLPLFFSKNDRSTLIGTVTISDLTFDKVSDDKVSDQTKLINVATTQVPVVGTNEKLFDWVSTILQHGFIYGKNARNEIVQIYTTWDLATHLNSIAAMFLRANEIEELLRGVLADVPEAKLKKAIKKGPLTDVYIDTEQSITLTKEEVDASGPDDSEKSYAQKLTFADYIKAVADDTIWSEVFRAGRISDEDKPRCIRSLNDARLARNRVMHFNRSEIPEDMIPSFEALAVWLRQIMQSKS</sequence>
<dbReference type="Pfam" id="PF00571">
    <property type="entry name" value="CBS"/>
    <property type="match status" value="1"/>
</dbReference>
<proteinExistence type="predicted"/>
<keyword evidence="4" id="KW-1185">Reference proteome</keyword>
<reference evidence="3 4" key="1">
    <citation type="submission" date="2021-01" db="EMBL/GenBank/DDBJ databases">
        <title>Sequencing the genomes of 1000 actinobacteria strains.</title>
        <authorList>
            <person name="Klenk H.-P."/>
        </authorList>
    </citation>
    <scope>NUCLEOTIDE SEQUENCE [LARGE SCALE GENOMIC DNA]</scope>
    <source>
        <strain evidence="3 4">DSM 13657</strain>
    </source>
</reference>
<comment type="caution">
    <text evidence="3">The sequence shown here is derived from an EMBL/GenBank/DDBJ whole genome shotgun (WGS) entry which is preliminary data.</text>
</comment>
<gene>
    <name evidence="3" type="ORF">JOE56_000416</name>
</gene>
<dbReference type="Proteomes" id="UP000809290">
    <property type="component" value="Unassembled WGS sequence"/>
</dbReference>
<dbReference type="InterPro" id="IPR046342">
    <property type="entry name" value="CBS_dom_sf"/>
</dbReference>
<feature type="domain" description="CBS" evidence="2">
    <location>
        <begin position="132"/>
        <end position="174"/>
    </location>
</feature>
<dbReference type="Gene3D" id="3.10.580.10">
    <property type="entry name" value="CBS-domain"/>
    <property type="match status" value="1"/>
</dbReference>
<protein>
    <recommendedName>
        <fullName evidence="2">CBS domain-containing protein</fullName>
    </recommendedName>
</protein>
<accession>A0ABS2SHK1</accession>
<evidence type="ECO:0000313" key="4">
    <source>
        <dbReference type="Proteomes" id="UP000809290"/>
    </source>
</evidence>
<name>A0ABS2SHK1_9MICO</name>
<evidence type="ECO:0000256" key="1">
    <source>
        <dbReference type="SAM" id="MobiDB-lite"/>
    </source>
</evidence>
<feature type="region of interest" description="Disordered" evidence="1">
    <location>
        <begin position="89"/>
        <end position="112"/>
    </location>
</feature>
<organism evidence="3 4">
    <name type="scientific">Brevibacterium paucivorans</name>
    <dbReference type="NCBI Taxonomy" id="170994"/>
    <lineage>
        <taxon>Bacteria</taxon>
        <taxon>Bacillati</taxon>
        <taxon>Actinomycetota</taxon>
        <taxon>Actinomycetes</taxon>
        <taxon>Micrococcales</taxon>
        <taxon>Brevibacteriaceae</taxon>
        <taxon>Brevibacterium</taxon>
    </lineage>
</organism>
<evidence type="ECO:0000259" key="2">
    <source>
        <dbReference type="Pfam" id="PF00571"/>
    </source>
</evidence>
<dbReference type="RefSeq" id="WP_204514615.1">
    <property type="nucleotide sequence ID" value="NZ_JAFBCP010000001.1"/>
</dbReference>
<evidence type="ECO:0000313" key="3">
    <source>
        <dbReference type="EMBL" id="MBM7815722.1"/>
    </source>
</evidence>